<name>I1CFM3_RHIO9</name>
<dbReference type="GeneID" id="93618929"/>
<dbReference type="EMBL" id="CH476741">
    <property type="protein sequence ID" value="EIE87253.1"/>
    <property type="molecule type" value="Genomic_DNA"/>
</dbReference>
<dbReference type="InParanoid" id="I1CFM3"/>
<keyword evidence="3" id="KW-1185">Reference proteome</keyword>
<gene>
    <name evidence="2" type="ORF">RO3G_11964</name>
</gene>
<dbReference type="VEuPathDB" id="FungiDB:RO3G_11964"/>
<evidence type="ECO:0000313" key="2">
    <source>
        <dbReference type="EMBL" id="EIE87253.1"/>
    </source>
</evidence>
<proteinExistence type="predicted"/>
<dbReference type="RefSeq" id="XP_067522649.1">
    <property type="nucleotide sequence ID" value="XM_067666548.1"/>
</dbReference>
<reference evidence="2 3" key="1">
    <citation type="journal article" date="2009" name="PLoS Genet.">
        <title>Genomic analysis of the basal lineage fungus Rhizopus oryzae reveals a whole-genome duplication.</title>
        <authorList>
            <person name="Ma L.-J."/>
            <person name="Ibrahim A.S."/>
            <person name="Skory C."/>
            <person name="Grabherr M.G."/>
            <person name="Burger G."/>
            <person name="Butler M."/>
            <person name="Elias M."/>
            <person name="Idnurm A."/>
            <person name="Lang B.F."/>
            <person name="Sone T."/>
            <person name="Abe A."/>
            <person name="Calvo S.E."/>
            <person name="Corrochano L.M."/>
            <person name="Engels R."/>
            <person name="Fu J."/>
            <person name="Hansberg W."/>
            <person name="Kim J.-M."/>
            <person name="Kodira C.D."/>
            <person name="Koehrsen M.J."/>
            <person name="Liu B."/>
            <person name="Miranda-Saavedra D."/>
            <person name="O'Leary S."/>
            <person name="Ortiz-Castellanos L."/>
            <person name="Poulter R."/>
            <person name="Rodriguez-Romero J."/>
            <person name="Ruiz-Herrera J."/>
            <person name="Shen Y.-Q."/>
            <person name="Zeng Q."/>
            <person name="Galagan J."/>
            <person name="Birren B.W."/>
            <person name="Cuomo C.A."/>
            <person name="Wickes B.L."/>
        </authorList>
    </citation>
    <scope>NUCLEOTIDE SEQUENCE [LARGE SCALE GENOMIC DNA]</scope>
    <source>
        <strain evidence="3">RA 99-880 / ATCC MYA-4621 / FGSC 9543 / NRRL 43880</strain>
    </source>
</reference>
<dbReference type="AlphaFoldDB" id="I1CFM3"/>
<feature type="compositionally biased region" description="Polar residues" evidence="1">
    <location>
        <begin position="48"/>
        <end position="72"/>
    </location>
</feature>
<dbReference type="Proteomes" id="UP000009138">
    <property type="component" value="Unassembled WGS sequence"/>
</dbReference>
<feature type="region of interest" description="Disordered" evidence="1">
    <location>
        <begin position="47"/>
        <end position="72"/>
    </location>
</feature>
<protein>
    <submittedName>
        <fullName evidence="2">Uncharacterized protein</fullName>
    </submittedName>
</protein>
<organism evidence="2 3">
    <name type="scientific">Rhizopus delemar (strain RA 99-880 / ATCC MYA-4621 / FGSC 9543 / NRRL 43880)</name>
    <name type="common">Mucormycosis agent</name>
    <name type="synonym">Rhizopus arrhizus var. delemar</name>
    <dbReference type="NCBI Taxonomy" id="246409"/>
    <lineage>
        <taxon>Eukaryota</taxon>
        <taxon>Fungi</taxon>
        <taxon>Fungi incertae sedis</taxon>
        <taxon>Mucoromycota</taxon>
        <taxon>Mucoromycotina</taxon>
        <taxon>Mucoromycetes</taxon>
        <taxon>Mucorales</taxon>
        <taxon>Mucorineae</taxon>
        <taxon>Rhizopodaceae</taxon>
        <taxon>Rhizopus</taxon>
    </lineage>
</organism>
<evidence type="ECO:0000256" key="1">
    <source>
        <dbReference type="SAM" id="MobiDB-lite"/>
    </source>
</evidence>
<evidence type="ECO:0000313" key="3">
    <source>
        <dbReference type="Proteomes" id="UP000009138"/>
    </source>
</evidence>
<accession>I1CFM3</accession>
<sequence>MTSVLVLQGHRKQHPQIGCLLIRSLTSVNYLLHWFLPFWSRSVAWKPSSRSKPSLPTISSPTSRRYSTQATL</sequence>